<comment type="caution">
    <text evidence="11">The sequence shown here is derived from an EMBL/GenBank/DDBJ whole genome shotgun (WGS) entry which is preliminary data.</text>
</comment>
<dbReference type="PROSITE" id="PS00708">
    <property type="entry name" value="PRO_ENDOPEP_SER"/>
    <property type="match status" value="1"/>
</dbReference>
<dbReference type="GO" id="GO:0006508">
    <property type="term" value="P:proteolysis"/>
    <property type="evidence" value="ECO:0007669"/>
    <property type="project" value="UniProtKB-KW"/>
</dbReference>
<dbReference type="GO" id="GO:0005829">
    <property type="term" value="C:cytosol"/>
    <property type="evidence" value="ECO:0007669"/>
    <property type="project" value="TreeGrafter"/>
</dbReference>
<evidence type="ECO:0000256" key="7">
    <source>
        <dbReference type="ARBA" id="ARBA00060121"/>
    </source>
</evidence>
<dbReference type="InterPro" id="IPR002470">
    <property type="entry name" value="Peptidase_S9A"/>
</dbReference>
<dbReference type="Proteomes" id="UP000006008">
    <property type="component" value="Unassembled WGS sequence"/>
</dbReference>
<evidence type="ECO:0000256" key="3">
    <source>
        <dbReference type="ARBA" id="ARBA00011897"/>
    </source>
</evidence>
<evidence type="ECO:0000259" key="10">
    <source>
        <dbReference type="Pfam" id="PF02897"/>
    </source>
</evidence>
<dbReference type="PATRIC" id="fig|742725.3.peg.48"/>
<name>G5H535_9BACT</name>
<dbReference type="InterPro" id="IPR002471">
    <property type="entry name" value="Pept_S9_AS"/>
</dbReference>
<dbReference type="eggNOG" id="COG1505">
    <property type="taxonomic scope" value="Bacteria"/>
</dbReference>
<dbReference type="InterPro" id="IPR029058">
    <property type="entry name" value="AB_hydrolase_fold"/>
</dbReference>
<dbReference type="InterPro" id="IPR051167">
    <property type="entry name" value="Prolyl_oligopep/macrocyclase"/>
</dbReference>
<dbReference type="InterPro" id="IPR001375">
    <property type="entry name" value="Peptidase_S9_cat"/>
</dbReference>
<evidence type="ECO:0000313" key="11">
    <source>
        <dbReference type="EMBL" id="EHB93274.1"/>
    </source>
</evidence>
<dbReference type="PANTHER" id="PTHR42881:SF2">
    <property type="entry name" value="PROLYL ENDOPEPTIDASE"/>
    <property type="match status" value="1"/>
</dbReference>
<dbReference type="Gene3D" id="2.130.10.120">
    <property type="entry name" value="Prolyl oligopeptidase, N-terminal domain"/>
    <property type="match status" value="1"/>
</dbReference>
<evidence type="ECO:0000259" key="9">
    <source>
        <dbReference type="Pfam" id="PF00326"/>
    </source>
</evidence>
<feature type="domain" description="Peptidase S9 prolyl oligopeptidase catalytic" evidence="9">
    <location>
        <begin position="533"/>
        <end position="739"/>
    </location>
</feature>
<dbReference type="Pfam" id="PF00326">
    <property type="entry name" value="Peptidase_S9"/>
    <property type="match status" value="1"/>
</dbReference>
<dbReference type="PRINTS" id="PR00862">
    <property type="entry name" value="PROLIGOPTASE"/>
</dbReference>
<protein>
    <recommendedName>
        <fullName evidence="3">prolyl oligopeptidase</fullName>
        <ecNumber evidence="3">3.4.21.26</ecNumber>
    </recommendedName>
    <alternativeName>
        <fullName evidence="8">Proline-specific endopeptidase</fullName>
    </alternativeName>
</protein>
<dbReference type="EC" id="3.4.21.26" evidence="3"/>
<dbReference type="STRING" id="742725.HMPREF9450_00045"/>
<evidence type="ECO:0000256" key="4">
    <source>
        <dbReference type="ARBA" id="ARBA00022670"/>
    </source>
</evidence>
<evidence type="ECO:0000256" key="6">
    <source>
        <dbReference type="ARBA" id="ARBA00022825"/>
    </source>
</evidence>
<dbReference type="SUPFAM" id="SSF53474">
    <property type="entry name" value="alpha/beta-Hydrolases"/>
    <property type="match status" value="1"/>
</dbReference>
<proteinExistence type="inferred from homology"/>
<keyword evidence="5" id="KW-0378">Hydrolase</keyword>
<keyword evidence="12" id="KW-1185">Reference proteome</keyword>
<dbReference type="GO" id="GO:0004252">
    <property type="term" value="F:serine-type endopeptidase activity"/>
    <property type="evidence" value="ECO:0007669"/>
    <property type="project" value="UniProtKB-EC"/>
</dbReference>
<comment type="catalytic activity">
    <reaction evidence="1">
        <text>Hydrolysis of Pro-|-Xaa &gt;&gt; Ala-|-Xaa in oligopeptides.</text>
        <dbReference type="EC" id="3.4.21.26"/>
    </reaction>
</comment>
<feature type="domain" description="Peptidase S9A N-terminal" evidence="10">
    <location>
        <begin position="54"/>
        <end position="469"/>
    </location>
</feature>
<evidence type="ECO:0000256" key="2">
    <source>
        <dbReference type="ARBA" id="ARBA00005228"/>
    </source>
</evidence>
<evidence type="ECO:0000256" key="5">
    <source>
        <dbReference type="ARBA" id="ARBA00022801"/>
    </source>
</evidence>
<gene>
    <name evidence="11" type="ORF">HMPREF9450_00045</name>
</gene>
<dbReference type="Pfam" id="PF02897">
    <property type="entry name" value="Peptidase_S9_N"/>
    <property type="match status" value="1"/>
</dbReference>
<organism evidence="11 12">
    <name type="scientific">Alistipes indistinctus YIT 12060</name>
    <dbReference type="NCBI Taxonomy" id="742725"/>
    <lineage>
        <taxon>Bacteria</taxon>
        <taxon>Pseudomonadati</taxon>
        <taxon>Bacteroidota</taxon>
        <taxon>Bacteroidia</taxon>
        <taxon>Bacteroidales</taxon>
        <taxon>Rikenellaceae</taxon>
        <taxon>Alistipes</taxon>
    </lineage>
</organism>
<dbReference type="PANTHER" id="PTHR42881">
    <property type="entry name" value="PROLYL ENDOPEPTIDASE"/>
    <property type="match status" value="1"/>
</dbReference>
<dbReference type="FunFam" id="3.40.50.1820:FF:000005">
    <property type="entry name" value="Prolyl endopeptidase"/>
    <property type="match status" value="1"/>
</dbReference>
<dbReference type="AlphaFoldDB" id="G5H535"/>
<dbReference type="InterPro" id="IPR023302">
    <property type="entry name" value="Pept_S9A_N"/>
</dbReference>
<keyword evidence="4" id="KW-0645">Protease</keyword>
<evidence type="ECO:0000256" key="8">
    <source>
        <dbReference type="ARBA" id="ARBA00081187"/>
    </source>
</evidence>
<comment type="function">
    <text evidence="7">Cleaves peptide bonds on the C-terminal side of prolyl residues within peptides that are up to approximately 30 amino acids long. Has an absolute requirement for an X-Pro bond in the trans configuration immediately preceding the Pro-Y scissible bond.</text>
</comment>
<accession>G5H535</accession>
<dbReference type="SUPFAM" id="SSF50993">
    <property type="entry name" value="Peptidase/esterase 'gauge' domain"/>
    <property type="match status" value="1"/>
</dbReference>
<reference evidence="11 12" key="1">
    <citation type="submission" date="2011-08" db="EMBL/GenBank/DDBJ databases">
        <title>The Genome Sequence of Alistipes indistinctus YIT 12060.</title>
        <authorList>
            <consortium name="The Broad Institute Genome Sequencing Platform"/>
            <person name="Earl A."/>
            <person name="Ward D."/>
            <person name="Feldgarden M."/>
            <person name="Gevers D."/>
            <person name="Morotomi M."/>
            <person name="Young S.K."/>
            <person name="Zeng Q."/>
            <person name="Gargeya S."/>
            <person name="Fitzgerald M."/>
            <person name="Haas B."/>
            <person name="Abouelleil A."/>
            <person name="Alvarado L."/>
            <person name="Arachchi H.M."/>
            <person name="Berlin A."/>
            <person name="Brown A."/>
            <person name="Chapman S.B."/>
            <person name="Chen Z."/>
            <person name="Dunbar C."/>
            <person name="Freedman E."/>
            <person name="Gearin G."/>
            <person name="Gellesch M."/>
            <person name="Goldberg J."/>
            <person name="Griggs A."/>
            <person name="Gujja S."/>
            <person name="Heiman D."/>
            <person name="Howarth C."/>
            <person name="Larson L."/>
            <person name="Lui A."/>
            <person name="MacDonald P.J.P."/>
            <person name="Montmayeur A."/>
            <person name="Murphy C."/>
            <person name="Neiman D."/>
            <person name="Pearson M."/>
            <person name="Priest M."/>
            <person name="Roberts A."/>
            <person name="Saif S."/>
            <person name="Shea T."/>
            <person name="Shenoy N."/>
            <person name="Sisk P."/>
            <person name="Stolte C."/>
            <person name="Sykes S."/>
            <person name="Wortman J."/>
            <person name="Nusbaum C."/>
            <person name="Birren B."/>
        </authorList>
    </citation>
    <scope>NUCLEOTIDE SEQUENCE [LARGE SCALE GENOMIC DNA]</scope>
    <source>
        <strain evidence="11 12">YIT 12060</strain>
    </source>
</reference>
<keyword evidence="6" id="KW-0720">Serine protease</keyword>
<dbReference type="EMBL" id="ADLD01000003">
    <property type="protein sequence ID" value="EHB93274.1"/>
    <property type="molecule type" value="Genomic_DNA"/>
</dbReference>
<sequence length="745" mass="82768">MNIATFVSGRLFRTAHKYARRMKKIFYAAALPVLMLALAACRSEMKKITVKDYPVARMDSTVDDYFGTRVEDPYRWMEDDNASETAAWVRAENEVTQHYLAQIPYRDKIRGRLTELWNYPKYDVPRKVGGYYFFFENDGLRNQSVLYRQQGLSGKPEPFLDPNTLSDQGTVALIDVSFSKDDRYLAYAAASAGSDWVEIRVMETATGRTLPDVIRWVKFSGAVWSGEGFYYSGYDEPDRAQLLSGQNRDQKVYYHRLGTPQDADELVYSDPQHPLRYLSASVSRDGRMLFITATEGTSGTEILYKKLDPASAAPARASVSKVTTPGYGFKVLFPGFAYDYSLVYGRDGKAVFYTNDGASNGRLLQADLSGVTPVVTTLVPEGDCLMEGAVTAGGNLMVFWLDKAQSRVSQYTLSGEKVRDVELPGIGTVTGMEGDSSARETFYAYSSFTMPTEIYRYDLSSGASEPFKTPSVTFDPGEFVAEQVFYPSKDGTQVSMFLVHRKDLRRDGSNPVYLYGYGGFNINRTPGFAPQHILLMEQGGIYALANLRGGGEYGEAWHKAGMLANKQNVFDDFIAAGEYLIREGYTSPEKLAIAGGSNGGLLVGACMTQRPDLFAVALPAVGVMDMLRYQYFTCGWGWAVEYGSSDNAEQFPYLYAYSPLHNIRKGTCYPATLITTADHDDRVVPAHSFKFAATLQAAQGCDRPALIRIDTDAGHGAGKPTSKKIDELTDTYSFLFWNTGVRKIR</sequence>
<evidence type="ECO:0000256" key="1">
    <source>
        <dbReference type="ARBA" id="ARBA00001070"/>
    </source>
</evidence>
<evidence type="ECO:0000313" key="12">
    <source>
        <dbReference type="Proteomes" id="UP000006008"/>
    </source>
</evidence>
<comment type="similarity">
    <text evidence="2">Belongs to the peptidase S9A family.</text>
</comment>
<dbReference type="GO" id="GO:0070012">
    <property type="term" value="F:oligopeptidase activity"/>
    <property type="evidence" value="ECO:0007669"/>
    <property type="project" value="TreeGrafter"/>
</dbReference>
<dbReference type="Gene3D" id="3.40.50.1820">
    <property type="entry name" value="alpha/beta hydrolase"/>
    <property type="match status" value="1"/>
</dbReference>
<dbReference type="HOGENOM" id="CLU_011290_1_1_10"/>